<dbReference type="Gene3D" id="2.10.50.10">
    <property type="entry name" value="Tumor Necrosis Factor Receptor, subunit A, domain 2"/>
    <property type="match status" value="6"/>
</dbReference>
<evidence type="ECO:0000313" key="2">
    <source>
        <dbReference type="EMBL" id="PSC74833.1"/>
    </source>
</evidence>
<name>A0A2P6VL68_9CHLO</name>
<dbReference type="STRING" id="554055.A0A2P6VL68"/>
<evidence type="ECO:0000259" key="1">
    <source>
        <dbReference type="Pfam" id="PF07699"/>
    </source>
</evidence>
<feature type="domain" description="Tyrosine-protein kinase ephrin type A/B receptor-like" evidence="1">
    <location>
        <begin position="199"/>
        <end position="242"/>
    </location>
</feature>
<dbReference type="SUPFAM" id="SSF57184">
    <property type="entry name" value="Growth factor receptor domain"/>
    <property type="match status" value="4"/>
</dbReference>
<dbReference type="Proteomes" id="UP000239649">
    <property type="component" value="Unassembled WGS sequence"/>
</dbReference>
<reference evidence="2 3" key="1">
    <citation type="journal article" date="2018" name="Plant J.">
        <title>Genome sequences of Chlorella sorokiniana UTEX 1602 and Micractinium conductrix SAG 241.80: implications to maltose excretion by a green alga.</title>
        <authorList>
            <person name="Arriola M.B."/>
            <person name="Velmurugan N."/>
            <person name="Zhang Y."/>
            <person name="Plunkett M.H."/>
            <person name="Hondzo H."/>
            <person name="Barney B.M."/>
        </authorList>
    </citation>
    <scope>NUCLEOTIDE SEQUENCE [LARGE SCALE GENOMIC DNA]</scope>
    <source>
        <strain evidence="2 3">SAG 241.80</strain>
    </source>
</reference>
<comment type="caution">
    <text evidence="2">The sequence shown here is derived from an EMBL/GenBank/DDBJ whole genome shotgun (WGS) entry which is preliminary data.</text>
</comment>
<dbReference type="SMART" id="SM01411">
    <property type="entry name" value="Ephrin_rec_like"/>
    <property type="match status" value="11"/>
</dbReference>
<feature type="domain" description="Tyrosine-protein kinase ephrin type A/B receptor-like" evidence="1">
    <location>
        <begin position="967"/>
        <end position="1006"/>
    </location>
</feature>
<dbReference type="InterPro" id="IPR011641">
    <property type="entry name" value="Tyr-kin_ephrin_A/B_rcpt-like"/>
</dbReference>
<gene>
    <name evidence="2" type="ORF">C2E20_2040</name>
</gene>
<dbReference type="AlphaFoldDB" id="A0A2P6VL68"/>
<organism evidence="2 3">
    <name type="scientific">Micractinium conductrix</name>
    <dbReference type="NCBI Taxonomy" id="554055"/>
    <lineage>
        <taxon>Eukaryota</taxon>
        <taxon>Viridiplantae</taxon>
        <taxon>Chlorophyta</taxon>
        <taxon>core chlorophytes</taxon>
        <taxon>Trebouxiophyceae</taxon>
        <taxon>Chlorellales</taxon>
        <taxon>Chlorellaceae</taxon>
        <taxon>Chlorella clade</taxon>
        <taxon>Micractinium</taxon>
    </lineage>
</organism>
<feature type="domain" description="Tyrosine-protein kinase ephrin type A/B receptor-like" evidence="1">
    <location>
        <begin position="789"/>
        <end position="824"/>
    </location>
</feature>
<keyword evidence="3" id="KW-1185">Reference proteome</keyword>
<dbReference type="Pfam" id="PF07699">
    <property type="entry name" value="Ephrin_rec_like"/>
    <property type="match status" value="4"/>
</dbReference>
<dbReference type="EMBL" id="LHPF02000003">
    <property type="protein sequence ID" value="PSC74833.1"/>
    <property type="molecule type" value="Genomic_DNA"/>
</dbReference>
<evidence type="ECO:0000313" key="3">
    <source>
        <dbReference type="Proteomes" id="UP000239649"/>
    </source>
</evidence>
<protein>
    <submittedName>
        <fullName evidence="2">von Willebrand factor type EGF and pentraxin domain-containing 1</fullName>
    </submittedName>
</protein>
<dbReference type="OrthoDB" id="527488at2759"/>
<dbReference type="PANTHER" id="PTHR46967:SF2">
    <property type="entry name" value="SUSHI, VON WILLEBRAND FACTOR TYPE A, EGF AND PENTRAXIN DOMAIN-CONTAINING PROTEIN 1-LIKE"/>
    <property type="match status" value="1"/>
</dbReference>
<dbReference type="PANTHER" id="PTHR46967">
    <property type="entry name" value="INSULIN-LIKE GROWTH FACTOR BINDING PROTEIN,N-TERMINAL"/>
    <property type="match status" value="1"/>
</dbReference>
<accession>A0A2P6VL68</accession>
<feature type="domain" description="Tyrosine-protein kinase ephrin type A/B receptor-like" evidence="1">
    <location>
        <begin position="850"/>
        <end position="898"/>
    </location>
</feature>
<dbReference type="InterPro" id="IPR009030">
    <property type="entry name" value="Growth_fac_rcpt_cys_sf"/>
</dbReference>
<sequence>MTITIDTNCEVTLAPVGIASTTNTYVPDIWSSNLAETHPRLQRCPSAARGAVTYTSSLSATVTKAVQEHIYGSGYRLSQTLTWTETGVLQVAESATCTLEYAVHTVSGTTTGISASAVLATCGGSLSDGTECLTSGVANCPAGQIPVTLGAGPHRVCKLCRAGTYSNLGDATCSDCIQGKYSGGVGAASAASCTNCGSGEYAAGGNAVCVPCEVGTYQADLGQGSCDPCPKNTFARWPGMKSCLRCVAGVAYCAAGVDDADANCVDPGGTPSGGYHVVQITTPGDLRTCTLPSSITKPDLFTRCSSMTSTPTGTYLSVYVNEWCGVAISPITDTSCSQVSAAYYSGTRISAHYVSPKRIATRLVTTGDTSAYMLSLQYSTTTTADLKYWAVTSEESKASTVSGSTVLCDGVATLTGGDLVDMTPITACPAGTYTDATFGCLACPAGKYCSDGTAAVDCPATKYQQYLGQTSSSACVACSGTDWTSDAGSETCDVPYYDEACSDGHEYNPATQACEQCAAGTKRDKTGGDIACVVCDPGTYSAAGAAICTACPKGQYSPAYGLAEQDGSGVQKCLYCPRGSIAVVTSGDGTLATSGAKACDPCPAGQYAKSYAGSPAYYDCTACTGDTFRSGDATPENNVCVSIPAGYKADSGRTTATLCPKGQFSSYSTGSRVPAGSPATCAPCGTGNQYAPRMGMSACRPCPGGSYPTKLGSSPLGPDPTNGNDQCTACSTVSAISYRPFTDTTGTCLSCKAGKEVYATGTGNTACQPCIAGYYMPDKDSGSDSAKDAKFASCQPCPEKQYQPSAGQTACLSCPAGTTTQDSGNVECTECPLGYYSPKSASDCLPAPRGTYVNTTGATIYYSCPRGTFSNEAGADSCEPCSPGEYSNTEGAKTCKSCAPGTYSKSKATLCTKCQAGYTSPAGSGVCNPCKAGTYAASAGLSACTPCPRGNQCPTMAMSSSQACRRGYYSSKSGSRLCTPCPSNTLQANTGQTTCQACPQGSTTRGLTGQSICQQMRPQALRRLTL</sequence>
<proteinExistence type="predicted"/>